<evidence type="ECO:0000256" key="7">
    <source>
        <dbReference type="ARBA" id="ARBA00022989"/>
    </source>
</evidence>
<dbReference type="Gene3D" id="1.50.10.10">
    <property type="match status" value="1"/>
</dbReference>
<dbReference type="Proteomes" id="UP001196413">
    <property type="component" value="Unassembled WGS sequence"/>
</dbReference>
<evidence type="ECO:0000256" key="3">
    <source>
        <dbReference type="ARBA" id="ARBA00022692"/>
    </source>
</evidence>
<dbReference type="GO" id="GO:0004573">
    <property type="term" value="F:Glc3Man9GlcNAc2 oligosaccharide glucosidase activity"/>
    <property type="evidence" value="ECO:0007669"/>
    <property type="project" value="UniProtKB-EC"/>
</dbReference>
<organism evidence="13 14">
    <name type="scientific">Parelaphostrongylus tenuis</name>
    <name type="common">Meningeal worm</name>
    <dbReference type="NCBI Taxonomy" id="148309"/>
    <lineage>
        <taxon>Eukaryota</taxon>
        <taxon>Metazoa</taxon>
        <taxon>Ecdysozoa</taxon>
        <taxon>Nematoda</taxon>
        <taxon>Chromadorea</taxon>
        <taxon>Rhabditida</taxon>
        <taxon>Rhabditina</taxon>
        <taxon>Rhabditomorpha</taxon>
        <taxon>Strongyloidea</taxon>
        <taxon>Metastrongylidae</taxon>
        <taxon>Parelaphostrongylus</taxon>
    </lineage>
</organism>
<evidence type="ECO:0000256" key="10">
    <source>
        <dbReference type="ARBA" id="ARBA00023295"/>
    </source>
</evidence>
<evidence type="ECO:0000256" key="6">
    <source>
        <dbReference type="ARBA" id="ARBA00022968"/>
    </source>
</evidence>
<keyword evidence="4" id="KW-0378">Hydrolase</keyword>
<keyword evidence="3" id="KW-0812">Transmembrane</keyword>
<evidence type="ECO:0000256" key="11">
    <source>
        <dbReference type="ARBA" id="ARBA00038888"/>
    </source>
</evidence>
<gene>
    <name evidence="13" type="ORF">KIN20_004591</name>
</gene>
<keyword evidence="14" id="KW-1185">Reference proteome</keyword>
<dbReference type="InterPro" id="IPR031335">
    <property type="entry name" value="Glyco_hydro_63_C"/>
</dbReference>
<keyword evidence="10" id="KW-0326">Glycosidase</keyword>
<feature type="domain" description="Glycosyl hydrolase family 63 C-terminal" evidence="12">
    <location>
        <begin position="267"/>
        <end position="348"/>
    </location>
</feature>
<keyword evidence="7" id="KW-1133">Transmembrane helix</keyword>
<reference evidence="13" key="1">
    <citation type="submission" date="2021-06" db="EMBL/GenBank/DDBJ databases">
        <title>Parelaphostrongylus tenuis whole genome reference sequence.</title>
        <authorList>
            <person name="Garwood T.J."/>
            <person name="Larsen P.A."/>
            <person name="Fountain-Jones N.M."/>
            <person name="Garbe J.R."/>
            <person name="Macchietto M.G."/>
            <person name="Kania S.A."/>
            <person name="Gerhold R.W."/>
            <person name="Richards J.E."/>
            <person name="Wolf T.M."/>
        </authorList>
    </citation>
    <scope>NUCLEOTIDE SEQUENCE</scope>
    <source>
        <strain evidence="13">MNPRO001-30</strain>
        <tissue evidence="13">Meninges</tissue>
    </source>
</reference>
<sequence length="353" mass="40628">MSEDGWIPREMILGVEAEAKVPAEFIVQRTNVANPPSIFYIVDQMLGDKNLVEKHGTILAGIYRRLEAWYRWLLKSQAGKKKGTFRWRGRNATTTLELNPKVLASGLDDYPRASHPSQEEYHLDLRCWLALSSRVMDRLAHLYEDEKYRNKYASDASLLGNYDDLVRLHWSDSKKAFFDYGKHSENVRLVKKPLKDLPDQFCFERLTVQEPRLGFVEDVFGYNSLFPLMLKLLPAESEQLSHTLTKLMDPECGTWAIDEAGDTTDTYIWININYMVLSALKHYGSLPGPNQATSRNAFFELKKNLVNNMAKEFERTGYIWENYDDVSGHGRGSHPFNGWSSLILLIMSDDMQA</sequence>
<name>A0AAD5QF94_PARTN</name>
<keyword evidence="8" id="KW-0472">Membrane</keyword>
<comment type="similarity">
    <text evidence="2">Belongs to the glycosyl hydrolase 63 family.</text>
</comment>
<dbReference type="InterPro" id="IPR008928">
    <property type="entry name" value="6-hairpin_glycosidase_sf"/>
</dbReference>
<dbReference type="InterPro" id="IPR004888">
    <property type="entry name" value="Glycoside_hydrolase_63"/>
</dbReference>
<feature type="domain" description="Glycosyl hydrolase family 63 C-terminal" evidence="12">
    <location>
        <begin position="1"/>
        <end position="251"/>
    </location>
</feature>
<dbReference type="Pfam" id="PF03200">
    <property type="entry name" value="Glyco_hydro_63"/>
    <property type="match status" value="2"/>
</dbReference>
<protein>
    <recommendedName>
        <fullName evidence="11">mannosyl-oligosaccharide glucosidase</fullName>
        <ecNumber evidence="11">3.2.1.106</ecNumber>
    </recommendedName>
</protein>
<dbReference type="EMBL" id="JAHQIW010000610">
    <property type="protein sequence ID" value="KAJ1349137.1"/>
    <property type="molecule type" value="Genomic_DNA"/>
</dbReference>
<proteinExistence type="inferred from homology"/>
<evidence type="ECO:0000313" key="13">
    <source>
        <dbReference type="EMBL" id="KAJ1349137.1"/>
    </source>
</evidence>
<dbReference type="InterPro" id="IPR012341">
    <property type="entry name" value="6hp_glycosidase-like_sf"/>
</dbReference>
<dbReference type="AlphaFoldDB" id="A0AAD5QF94"/>
<dbReference type="PANTHER" id="PTHR10412">
    <property type="entry name" value="MANNOSYL-OLIGOSACCHARIDE GLUCOSIDASE"/>
    <property type="match status" value="1"/>
</dbReference>
<dbReference type="PANTHER" id="PTHR10412:SF11">
    <property type="entry name" value="MANNOSYL-OLIGOSACCHARIDE GLUCOSIDASE"/>
    <property type="match status" value="1"/>
</dbReference>
<evidence type="ECO:0000256" key="8">
    <source>
        <dbReference type="ARBA" id="ARBA00023136"/>
    </source>
</evidence>
<keyword evidence="5" id="KW-0256">Endoplasmic reticulum</keyword>
<dbReference type="GO" id="GO:0006487">
    <property type="term" value="P:protein N-linked glycosylation"/>
    <property type="evidence" value="ECO:0007669"/>
    <property type="project" value="TreeGrafter"/>
</dbReference>
<evidence type="ECO:0000256" key="2">
    <source>
        <dbReference type="ARBA" id="ARBA00010833"/>
    </source>
</evidence>
<keyword evidence="6" id="KW-0735">Signal-anchor</keyword>
<dbReference type="SUPFAM" id="SSF48208">
    <property type="entry name" value="Six-hairpin glycosidases"/>
    <property type="match status" value="1"/>
</dbReference>
<evidence type="ECO:0000256" key="1">
    <source>
        <dbReference type="ARBA" id="ARBA00004648"/>
    </source>
</evidence>
<dbReference type="GO" id="GO:0005789">
    <property type="term" value="C:endoplasmic reticulum membrane"/>
    <property type="evidence" value="ECO:0007669"/>
    <property type="project" value="UniProtKB-SubCell"/>
</dbReference>
<dbReference type="GO" id="GO:0009311">
    <property type="term" value="P:oligosaccharide metabolic process"/>
    <property type="evidence" value="ECO:0007669"/>
    <property type="project" value="InterPro"/>
</dbReference>
<evidence type="ECO:0000256" key="9">
    <source>
        <dbReference type="ARBA" id="ARBA00023180"/>
    </source>
</evidence>
<evidence type="ECO:0000259" key="12">
    <source>
        <dbReference type="Pfam" id="PF03200"/>
    </source>
</evidence>
<comment type="subcellular location">
    <subcellularLocation>
        <location evidence="1">Endoplasmic reticulum membrane</location>
        <topology evidence="1">Single-pass type II membrane protein</topology>
    </subcellularLocation>
</comment>
<dbReference type="EC" id="3.2.1.106" evidence="11"/>
<evidence type="ECO:0000256" key="5">
    <source>
        <dbReference type="ARBA" id="ARBA00022824"/>
    </source>
</evidence>
<evidence type="ECO:0000256" key="4">
    <source>
        <dbReference type="ARBA" id="ARBA00022801"/>
    </source>
</evidence>
<evidence type="ECO:0000313" key="14">
    <source>
        <dbReference type="Proteomes" id="UP001196413"/>
    </source>
</evidence>
<comment type="caution">
    <text evidence="13">The sequence shown here is derived from an EMBL/GenBank/DDBJ whole genome shotgun (WGS) entry which is preliminary data.</text>
</comment>
<keyword evidence="9" id="KW-0325">Glycoprotein</keyword>
<accession>A0AAD5QF94</accession>